<name>A0A1D6LP12_MAIZE</name>
<gene>
    <name evidence="1" type="ORF">ZEAMMB73_Zm00001d036520</name>
</gene>
<accession>A0A1D6LP12</accession>
<reference evidence="1" key="1">
    <citation type="submission" date="2015-12" db="EMBL/GenBank/DDBJ databases">
        <title>Update maize B73 reference genome by single molecule sequencing technologies.</title>
        <authorList>
            <consortium name="Maize Genome Sequencing Project"/>
            <person name="Ware D."/>
        </authorList>
    </citation>
    <scope>NUCLEOTIDE SEQUENCE</scope>
    <source>
        <tissue evidence="1">Seedling</tissue>
    </source>
</reference>
<dbReference type="AlphaFoldDB" id="A0A1D6LP12"/>
<organism evidence="1">
    <name type="scientific">Zea mays</name>
    <name type="common">Maize</name>
    <dbReference type="NCBI Taxonomy" id="4577"/>
    <lineage>
        <taxon>Eukaryota</taxon>
        <taxon>Viridiplantae</taxon>
        <taxon>Streptophyta</taxon>
        <taxon>Embryophyta</taxon>
        <taxon>Tracheophyta</taxon>
        <taxon>Spermatophyta</taxon>
        <taxon>Magnoliopsida</taxon>
        <taxon>Liliopsida</taxon>
        <taxon>Poales</taxon>
        <taxon>Poaceae</taxon>
        <taxon>PACMAD clade</taxon>
        <taxon>Panicoideae</taxon>
        <taxon>Andropogonodae</taxon>
        <taxon>Andropogoneae</taxon>
        <taxon>Tripsacinae</taxon>
        <taxon>Zea</taxon>
    </lineage>
</organism>
<protein>
    <submittedName>
        <fullName evidence="1">DTW domain-containing protein</fullName>
    </submittedName>
</protein>
<proteinExistence type="predicted"/>
<evidence type="ECO:0000313" key="1">
    <source>
        <dbReference type="EMBL" id="AQK81239.1"/>
    </source>
</evidence>
<dbReference type="ExpressionAtlas" id="A0A1D6LP12">
    <property type="expression patterns" value="baseline"/>
</dbReference>
<dbReference type="EMBL" id="CM000782">
    <property type="protein sequence ID" value="AQK81239.1"/>
    <property type="molecule type" value="Genomic_DNA"/>
</dbReference>
<sequence>MAFPTDPAAVEEKVEAEDEALPAAVAGAGDRGDVSHEEWRRWGTSSPLPGAVAGVIRDLLEMEAAASERMRFGGVGSKLKGSFKDVEDKKHRAVYERLADSDQKLQYFSARQIGCRLLGCRGYLCQKVLCCSAGYQPKTVCAQTLFRATFGRG</sequence>